<evidence type="ECO:0000313" key="2">
    <source>
        <dbReference type="EMBL" id="GBP93505.1"/>
    </source>
</evidence>
<accession>A0A4C2A3E3</accession>
<proteinExistence type="predicted"/>
<name>A0A4C2A3E3_EUMVA</name>
<dbReference type="EMBL" id="BGZK01002386">
    <property type="protein sequence ID" value="GBP93505.1"/>
    <property type="molecule type" value="Genomic_DNA"/>
</dbReference>
<dbReference type="Proteomes" id="UP000299102">
    <property type="component" value="Unassembled WGS sequence"/>
</dbReference>
<sequence>MNDIAQKINKSKLLWEGHITHRTNNAEEGKLLSANHELDIVTCSVCACAGRTRSQPINLHPAKSRRAVTSPSARPSRVKARRRKHFAYFKQRITYSRALWNFADPSIRPVGLRTFKFWDSPLSRRKVGIRERMPQTVQEVVSRGLRENHESDVIVATRSPFQMSFPLPLEASKRKKSPSKEKLQATFCRPETRAE</sequence>
<dbReference type="AlphaFoldDB" id="A0A4C2A3E3"/>
<comment type="caution">
    <text evidence="2">The sequence shown here is derived from an EMBL/GenBank/DDBJ whole genome shotgun (WGS) entry which is preliminary data.</text>
</comment>
<reference evidence="2 3" key="1">
    <citation type="journal article" date="2019" name="Commun. Biol.">
        <title>The bagworm genome reveals a unique fibroin gene that provides high tensile strength.</title>
        <authorList>
            <person name="Kono N."/>
            <person name="Nakamura H."/>
            <person name="Ohtoshi R."/>
            <person name="Tomita M."/>
            <person name="Numata K."/>
            <person name="Arakawa K."/>
        </authorList>
    </citation>
    <scope>NUCLEOTIDE SEQUENCE [LARGE SCALE GENOMIC DNA]</scope>
</reference>
<keyword evidence="3" id="KW-1185">Reference proteome</keyword>
<feature type="region of interest" description="Disordered" evidence="1">
    <location>
        <begin position="169"/>
        <end position="195"/>
    </location>
</feature>
<gene>
    <name evidence="2" type="ORF">EVAR_69142_1</name>
</gene>
<evidence type="ECO:0000313" key="3">
    <source>
        <dbReference type="Proteomes" id="UP000299102"/>
    </source>
</evidence>
<protein>
    <submittedName>
        <fullName evidence="2">Uncharacterized protein</fullName>
    </submittedName>
</protein>
<organism evidence="2 3">
    <name type="scientific">Eumeta variegata</name>
    <name type="common">Bagworm moth</name>
    <name type="synonym">Eumeta japonica</name>
    <dbReference type="NCBI Taxonomy" id="151549"/>
    <lineage>
        <taxon>Eukaryota</taxon>
        <taxon>Metazoa</taxon>
        <taxon>Ecdysozoa</taxon>
        <taxon>Arthropoda</taxon>
        <taxon>Hexapoda</taxon>
        <taxon>Insecta</taxon>
        <taxon>Pterygota</taxon>
        <taxon>Neoptera</taxon>
        <taxon>Endopterygota</taxon>
        <taxon>Lepidoptera</taxon>
        <taxon>Glossata</taxon>
        <taxon>Ditrysia</taxon>
        <taxon>Tineoidea</taxon>
        <taxon>Psychidae</taxon>
        <taxon>Oiketicinae</taxon>
        <taxon>Eumeta</taxon>
    </lineage>
</organism>
<evidence type="ECO:0000256" key="1">
    <source>
        <dbReference type="SAM" id="MobiDB-lite"/>
    </source>
</evidence>